<proteinExistence type="predicted"/>
<dbReference type="Pfam" id="PF17919">
    <property type="entry name" value="RT_RNaseH_2"/>
    <property type="match status" value="1"/>
</dbReference>
<dbReference type="PANTHER" id="PTHR37984:SF5">
    <property type="entry name" value="PROTEIN NYNRIN-LIKE"/>
    <property type="match status" value="1"/>
</dbReference>
<dbReference type="Proteomes" id="UP000663829">
    <property type="component" value="Unassembled WGS sequence"/>
</dbReference>
<dbReference type="EMBL" id="CAJNOQ010006628">
    <property type="protein sequence ID" value="CAF1142040.1"/>
    <property type="molecule type" value="Genomic_DNA"/>
</dbReference>
<dbReference type="GO" id="GO:0003824">
    <property type="term" value="F:catalytic activity"/>
    <property type="evidence" value="ECO:0007669"/>
    <property type="project" value="UniProtKB-KW"/>
</dbReference>
<feature type="domain" description="Reverse transcriptase/retrotransposon-derived protein RNase H-like" evidence="3">
    <location>
        <begin position="199"/>
        <end position="249"/>
    </location>
</feature>
<dbReference type="SUPFAM" id="SSF56672">
    <property type="entry name" value="DNA/RNA polymerases"/>
    <property type="match status" value="1"/>
</dbReference>
<evidence type="ECO:0000259" key="2">
    <source>
        <dbReference type="Pfam" id="PF00078"/>
    </source>
</evidence>
<dbReference type="InterPro" id="IPR043502">
    <property type="entry name" value="DNA/RNA_pol_sf"/>
</dbReference>
<dbReference type="Gene3D" id="3.30.70.270">
    <property type="match status" value="2"/>
</dbReference>
<comment type="caution">
    <text evidence="4">The sequence shown here is derived from an EMBL/GenBank/DDBJ whole genome shotgun (WGS) entry which is preliminary data.</text>
</comment>
<gene>
    <name evidence="4" type="ORF">GPM918_LOCUS20737</name>
    <name evidence="5" type="ORF">SRO942_LOCUS20734</name>
</gene>
<feature type="domain" description="Reverse transcriptase" evidence="2">
    <location>
        <begin position="70"/>
        <end position="136"/>
    </location>
</feature>
<reference evidence="4" key="1">
    <citation type="submission" date="2021-02" db="EMBL/GenBank/DDBJ databases">
        <authorList>
            <person name="Nowell W R."/>
        </authorList>
    </citation>
    <scope>NUCLEOTIDE SEQUENCE</scope>
</reference>
<dbReference type="EMBL" id="CAJOBC010006628">
    <property type="protein sequence ID" value="CAF3905718.1"/>
    <property type="molecule type" value="Genomic_DNA"/>
</dbReference>
<keyword evidence="1" id="KW-0511">Multifunctional enzyme</keyword>
<dbReference type="Proteomes" id="UP000681722">
    <property type="component" value="Unassembled WGS sequence"/>
</dbReference>
<sequence length="251" mass="29125">MLISASVLKRGIRLKQCEPLYTTFTRDNNENNNNTKQKEDQPQWVTDLLTEYKDVFKNELTELSPDHGSLMNHILHELIDQCLLVYLDDIAIYSKTLKPHKMHVQQVLNKLKEHKLLAKLSKCEFGKLSTQFLGHMVLAEGISVDSLKKTAAIQQWPILRNVQELRSFLHYYRRFVPEFSLIAEPVTRLLRHDTPFKSTHHEQSTFATLKNKLTNAPVLYSYDPTLPTIVTTDASRYVSEAVLTQIDKKYK</sequence>
<evidence type="ECO:0000259" key="3">
    <source>
        <dbReference type="Pfam" id="PF17919"/>
    </source>
</evidence>
<dbReference type="Pfam" id="PF00078">
    <property type="entry name" value="RVT_1"/>
    <property type="match status" value="1"/>
</dbReference>
<organism evidence="4 6">
    <name type="scientific">Didymodactylos carnosus</name>
    <dbReference type="NCBI Taxonomy" id="1234261"/>
    <lineage>
        <taxon>Eukaryota</taxon>
        <taxon>Metazoa</taxon>
        <taxon>Spiralia</taxon>
        <taxon>Gnathifera</taxon>
        <taxon>Rotifera</taxon>
        <taxon>Eurotatoria</taxon>
        <taxon>Bdelloidea</taxon>
        <taxon>Philodinida</taxon>
        <taxon>Philodinidae</taxon>
        <taxon>Didymodactylos</taxon>
    </lineage>
</organism>
<dbReference type="PANTHER" id="PTHR37984">
    <property type="entry name" value="PROTEIN CBG26694"/>
    <property type="match status" value="1"/>
</dbReference>
<dbReference type="InterPro" id="IPR043128">
    <property type="entry name" value="Rev_trsase/Diguanyl_cyclase"/>
</dbReference>
<dbReference type="InterPro" id="IPR000477">
    <property type="entry name" value="RT_dom"/>
</dbReference>
<evidence type="ECO:0000313" key="5">
    <source>
        <dbReference type="EMBL" id="CAF3905718.1"/>
    </source>
</evidence>
<evidence type="ECO:0008006" key="7">
    <source>
        <dbReference type="Google" id="ProtNLM"/>
    </source>
</evidence>
<evidence type="ECO:0000313" key="6">
    <source>
        <dbReference type="Proteomes" id="UP000663829"/>
    </source>
</evidence>
<dbReference type="AlphaFoldDB" id="A0A814S374"/>
<keyword evidence="6" id="KW-1185">Reference proteome</keyword>
<evidence type="ECO:0000256" key="1">
    <source>
        <dbReference type="ARBA" id="ARBA00023268"/>
    </source>
</evidence>
<name>A0A814S374_9BILA</name>
<accession>A0A814S374</accession>
<dbReference type="FunFam" id="3.30.70.270:FF:000020">
    <property type="entry name" value="Transposon Tf2-6 polyprotein-like Protein"/>
    <property type="match status" value="1"/>
</dbReference>
<dbReference type="InterPro" id="IPR050951">
    <property type="entry name" value="Retrovirus_Pol_polyprotein"/>
</dbReference>
<dbReference type="InterPro" id="IPR041577">
    <property type="entry name" value="RT_RNaseH_2"/>
</dbReference>
<dbReference type="OrthoDB" id="425619at2759"/>
<evidence type="ECO:0000313" key="4">
    <source>
        <dbReference type="EMBL" id="CAF1142040.1"/>
    </source>
</evidence>
<protein>
    <recommendedName>
        <fullName evidence="7">Reverse transcriptase domain-containing protein</fullName>
    </recommendedName>
</protein>